<reference evidence="14" key="1">
    <citation type="submission" date="2021-02" db="EMBL/GenBank/DDBJ databases">
        <authorList>
            <person name="Nowell W R."/>
        </authorList>
    </citation>
    <scope>NUCLEOTIDE SEQUENCE</scope>
</reference>
<dbReference type="PANTHER" id="PTHR37984:SF5">
    <property type="entry name" value="PROTEIN NYNRIN-LIKE"/>
    <property type="match status" value="1"/>
</dbReference>
<dbReference type="InterPro" id="IPR036397">
    <property type="entry name" value="RNaseH_sf"/>
</dbReference>
<dbReference type="FunFam" id="3.10.10.10:FF:000007">
    <property type="entry name" value="Retrovirus-related Pol polyprotein from transposon 17.6-like Protein"/>
    <property type="match status" value="1"/>
</dbReference>
<evidence type="ECO:0000256" key="10">
    <source>
        <dbReference type="SAM" id="MobiDB-lite"/>
    </source>
</evidence>
<keyword evidence="7" id="KW-0378">Hydrolase</keyword>
<dbReference type="EC" id="2.7.7.49" evidence="1"/>
<evidence type="ECO:0000259" key="13">
    <source>
        <dbReference type="PROSITE" id="PS50994"/>
    </source>
</evidence>
<feature type="compositionally biased region" description="Polar residues" evidence="10">
    <location>
        <begin position="1330"/>
        <end position="1341"/>
    </location>
</feature>
<evidence type="ECO:0000256" key="8">
    <source>
        <dbReference type="ARBA" id="ARBA00022918"/>
    </source>
</evidence>
<dbReference type="InterPro" id="IPR041373">
    <property type="entry name" value="RT_RNaseH"/>
</dbReference>
<dbReference type="PROSITE" id="PS50158">
    <property type="entry name" value="ZF_CCHC"/>
    <property type="match status" value="1"/>
</dbReference>
<dbReference type="Pfam" id="PF17921">
    <property type="entry name" value="Integrase_H2C2"/>
    <property type="match status" value="1"/>
</dbReference>
<keyword evidence="5" id="KW-0540">Nuclease</keyword>
<dbReference type="PROSITE" id="PS50994">
    <property type="entry name" value="INTEGRASE"/>
    <property type="match status" value="1"/>
</dbReference>
<dbReference type="SUPFAM" id="SSF53098">
    <property type="entry name" value="Ribonuclease H-like"/>
    <property type="match status" value="1"/>
</dbReference>
<dbReference type="Gene3D" id="3.30.70.270">
    <property type="match status" value="2"/>
</dbReference>
<evidence type="ECO:0000256" key="5">
    <source>
        <dbReference type="ARBA" id="ARBA00022722"/>
    </source>
</evidence>
<dbReference type="GO" id="GO:0006508">
    <property type="term" value="P:proteolysis"/>
    <property type="evidence" value="ECO:0007669"/>
    <property type="project" value="UniProtKB-KW"/>
</dbReference>
<dbReference type="InterPro" id="IPR021109">
    <property type="entry name" value="Peptidase_aspartic_dom_sf"/>
</dbReference>
<feature type="domain" description="Reverse transcriptase" evidence="12">
    <location>
        <begin position="308"/>
        <end position="486"/>
    </location>
</feature>
<dbReference type="InterPro" id="IPR043502">
    <property type="entry name" value="DNA/RNA_pol_sf"/>
</dbReference>
<dbReference type="Gene3D" id="3.10.10.10">
    <property type="entry name" value="HIV Type 1 Reverse Transcriptase, subunit A, domain 1"/>
    <property type="match status" value="1"/>
</dbReference>
<dbReference type="GO" id="GO:0015074">
    <property type="term" value="P:DNA integration"/>
    <property type="evidence" value="ECO:0007669"/>
    <property type="project" value="InterPro"/>
</dbReference>
<dbReference type="SUPFAM" id="SSF56672">
    <property type="entry name" value="DNA/RNA polymerases"/>
    <property type="match status" value="1"/>
</dbReference>
<evidence type="ECO:0000256" key="9">
    <source>
        <dbReference type="PROSITE-ProRule" id="PRU00047"/>
    </source>
</evidence>
<evidence type="ECO:0000259" key="11">
    <source>
        <dbReference type="PROSITE" id="PS50158"/>
    </source>
</evidence>
<dbReference type="Gene3D" id="1.10.340.70">
    <property type="match status" value="1"/>
</dbReference>
<keyword evidence="6" id="KW-0255">Endonuclease</keyword>
<accession>A0A815NEW9</accession>
<feature type="region of interest" description="Disordered" evidence="10">
    <location>
        <begin position="1314"/>
        <end position="1341"/>
    </location>
</feature>
<organism evidence="14 15">
    <name type="scientific">Rotaria sordida</name>
    <dbReference type="NCBI Taxonomy" id="392033"/>
    <lineage>
        <taxon>Eukaryota</taxon>
        <taxon>Metazoa</taxon>
        <taxon>Spiralia</taxon>
        <taxon>Gnathifera</taxon>
        <taxon>Rotifera</taxon>
        <taxon>Eurotatoria</taxon>
        <taxon>Bdelloidea</taxon>
        <taxon>Philodinida</taxon>
        <taxon>Philodinidae</taxon>
        <taxon>Rotaria</taxon>
    </lineage>
</organism>
<dbReference type="InterPro" id="IPR001584">
    <property type="entry name" value="Integrase_cat-core"/>
</dbReference>
<evidence type="ECO:0000256" key="2">
    <source>
        <dbReference type="ARBA" id="ARBA00022670"/>
    </source>
</evidence>
<dbReference type="GO" id="GO:0003964">
    <property type="term" value="F:RNA-directed DNA polymerase activity"/>
    <property type="evidence" value="ECO:0007669"/>
    <property type="project" value="UniProtKB-KW"/>
</dbReference>
<dbReference type="PROSITE" id="PS50878">
    <property type="entry name" value="RT_POL"/>
    <property type="match status" value="1"/>
</dbReference>
<dbReference type="GO" id="GO:0008270">
    <property type="term" value="F:zinc ion binding"/>
    <property type="evidence" value="ECO:0007669"/>
    <property type="project" value="UniProtKB-KW"/>
</dbReference>
<comment type="caution">
    <text evidence="14">The sequence shown here is derived from an EMBL/GenBank/DDBJ whole genome shotgun (WGS) entry which is preliminary data.</text>
</comment>
<dbReference type="GO" id="GO:0008233">
    <property type="term" value="F:peptidase activity"/>
    <property type="evidence" value="ECO:0007669"/>
    <property type="project" value="UniProtKB-KW"/>
</dbReference>
<evidence type="ECO:0000256" key="4">
    <source>
        <dbReference type="ARBA" id="ARBA00022695"/>
    </source>
</evidence>
<dbReference type="EMBL" id="CAJNOU010004198">
    <property type="protein sequence ID" value="CAF1431037.1"/>
    <property type="molecule type" value="Genomic_DNA"/>
</dbReference>
<evidence type="ECO:0000256" key="7">
    <source>
        <dbReference type="ARBA" id="ARBA00022801"/>
    </source>
</evidence>
<evidence type="ECO:0000256" key="1">
    <source>
        <dbReference type="ARBA" id="ARBA00012493"/>
    </source>
</evidence>
<keyword evidence="9" id="KW-0862">Zinc</keyword>
<evidence type="ECO:0000313" key="15">
    <source>
        <dbReference type="Proteomes" id="UP000663889"/>
    </source>
</evidence>
<dbReference type="Gene3D" id="3.30.420.10">
    <property type="entry name" value="Ribonuclease H-like superfamily/Ribonuclease H"/>
    <property type="match status" value="1"/>
</dbReference>
<name>A0A815NEW9_9BILA</name>
<dbReference type="InterPro" id="IPR041588">
    <property type="entry name" value="Integrase_H2C2"/>
</dbReference>
<proteinExistence type="predicted"/>
<keyword evidence="2" id="KW-0645">Protease</keyword>
<dbReference type="FunFam" id="3.10.20.370:FF:000001">
    <property type="entry name" value="Retrovirus-related Pol polyprotein from transposon 17.6-like protein"/>
    <property type="match status" value="1"/>
</dbReference>
<feature type="domain" description="CCHC-type" evidence="11">
    <location>
        <begin position="1371"/>
        <end position="1385"/>
    </location>
</feature>
<gene>
    <name evidence="14" type="ORF">SEV965_LOCUS32746</name>
</gene>
<evidence type="ECO:0000256" key="3">
    <source>
        <dbReference type="ARBA" id="ARBA00022679"/>
    </source>
</evidence>
<dbReference type="FunFam" id="1.10.340.70:FF:000001">
    <property type="entry name" value="Retrovirus-related Pol polyprotein from transposon gypsy-like Protein"/>
    <property type="match status" value="1"/>
</dbReference>
<dbReference type="InterPro" id="IPR050951">
    <property type="entry name" value="Retrovirus_Pol_polyprotein"/>
</dbReference>
<dbReference type="CDD" id="cd00303">
    <property type="entry name" value="retropepsin_like"/>
    <property type="match status" value="1"/>
</dbReference>
<dbReference type="GO" id="GO:0004519">
    <property type="term" value="F:endonuclease activity"/>
    <property type="evidence" value="ECO:0007669"/>
    <property type="project" value="UniProtKB-KW"/>
</dbReference>
<keyword evidence="9" id="KW-0479">Metal-binding</keyword>
<dbReference type="InterPro" id="IPR012337">
    <property type="entry name" value="RNaseH-like_sf"/>
</dbReference>
<dbReference type="InterPro" id="IPR043128">
    <property type="entry name" value="Rev_trsase/Diguanyl_cyclase"/>
</dbReference>
<keyword evidence="3" id="KW-0808">Transferase</keyword>
<feature type="compositionally biased region" description="Low complexity" evidence="10">
    <location>
        <begin position="1317"/>
        <end position="1329"/>
    </location>
</feature>
<evidence type="ECO:0000259" key="12">
    <source>
        <dbReference type="PROSITE" id="PS50878"/>
    </source>
</evidence>
<dbReference type="InterPro" id="IPR000477">
    <property type="entry name" value="RT_dom"/>
</dbReference>
<protein>
    <recommendedName>
        <fullName evidence="1">RNA-directed DNA polymerase</fullName>
        <ecNumber evidence="1">2.7.7.49</ecNumber>
    </recommendedName>
</protein>
<dbReference type="Pfam" id="PF00665">
    <property type="entry name" value="rve"/>
    <property type="match status" value="1"/>
</dbReference>
<dbReference type="PANTHER" id="PTHR37984">
    <property type="entry name" value="PROTEIN CBG26694"/>
    <property type="match status" value="1"/>
</dbReference>
<dbReference type="GO" id="GO:0003676">
    <property type="term" value="F:nucleic acid binding"/>
    <property type="evidence" value="ECO:0007669"/>
    <property type="project" value="InterPro"/>
</dbReference>
<dbReference type="Proteomes" id="UP000663889">
    <property type="component" value="Unassembled WGS sequence"/>
</dbReference>
<sequence>MKIMFDSGAIKSFISKAALKRTKHLPININQQHYLLADGYTTFEVIGIVKIFVEFGAINTSIVVGVVNSLCIDCILGMDYINKYKVNLNTKDKQIQIHTFKDMITIPMENQVDNVKILCRLNNFTCIYPYQEKKIQISTQVSSGQLVFSPAYHLIHYKNLISPHALISIINHSAWISVYNPTSSTCYLKSNIIIGTAVPSSTVAYISTILDTQTQDTIDESNTTSLTSIGKQNIKNLIMHIQDQQQFINIQALLTRHHQLFDTTTTTIAETTTTHVIYTGDNLPTTSRPYPQTMEKQNAMFDIIQQMLKYKQIRASHSQYSAPVLLIKKRDGSYRFIVDYRKLNNITVQDNYPLPNLEQAIQMVGGHQYYTKLDLRSGYFQIPIREEDKHKTAFITVHGLYEFNVLAQGLKNSPPSFQRIMSTILLSCKKFCFIYLDDILIYSDSFQQHLDHLNQVLAILNKHKFQLNPQKCELARTTIDYLGHTLSIHGIKPLQERIEKLLAIPQPTSLKQANAFIGAIGWYRKFIKNYAKIAAPILAVTNLMTKNKYRFKWDTPQREAFDQLKNILITEPLFLNYPDPNPTFILSTDASDYCIGGVLYQEINGERKNVYFYSQMLPKLQRKWPTIEKEALAIYYCVTRMKLYLLGREFIIQTDHCPLRDMHKKPSNNRRVDRISLILQQYNIKEIRHLSGKCNCMADYLSRYPRQLEDDDEFIERDFGDIPAIQQPTIESTSTNYQQVQTHMVGAVVTRAQAKINAQLNSSTIPDTSIEEKSSIDDQPLREEGHEFDVLAIEEAQKIDKLYQTKVLEIQANPIKHTYVLENGILYKLFNCGISTRKLLYVPPTMVKQLLTAYHDVPWAAHFGFHRTYWKLKDKYWWPDMKTTIKNHIHSCLKCRKFNIDRRKAPGLLHPIEAPGGPFQLIGIDYTGPFPITPQGNKYVLAITDYFTKWVIAIPLPNQTARTTAEALYEHYICIYGVPMRILSDQGLLLKSEKQKGDPIKNDEDINIDLDGTATTRNKINVEVREKSNDIAGHDLNDQPTRYTDKRNLTTIEMQPNSIGEFNGQGDVEQWLKQVLETFDSFQLLSSERNNLIPDILTGEALICYFKQQHHMPTFNSFIQNVLYHYGNKNSQQEQVSSFTSPLKQMKQEALDDYKETVMESLQNQMLISSLEKLPKFSDAEKFFLISTCLEADAHDWFFDNLHLFNTWTSFAQKLINTFESSEKADISFNQLHHYQQEANPSMDDATKLQYLKDGLKPSLRFDVLLKNPRSTEELLEYAQKVEELKSLDEKDNIIDQAINKKTIDSFTVMSKNRNVSPSQTNQPSSSQQLGFNNSYKRNQFSNNNNLAQQHITTITTKECCMAIPKSPYQCYNCGAYDHFIHNCPHFHQRGH</sequence>
<dbReference type="CDD" id="cd01647">
    <property type="entry name" value="RT_LTR"/>
    <property type="match status" value="1"/>
</dbReference>
<keyword evidence="4" id="KW-0548">Nucleotidyltransferase</keyword>
<dbReference type="Pfam" id="PF17917">
    <property type="entry name" value="RT_RNaseH"/>
    <property type="match status" value="1"/>
</dbReference>
<dbReference type="Gene3D" id="2.40.70.10">
    <property type="entry name" value="Acid Proteases"/>
    <property type="match status" value="1"/>
</dbReference>
<evidence type="ECO:0000256" key="6">
    <source>
        <dbReference type="ARBA" id="ARBA00022759"/>
    </source>
</evidence>
<dbReference type="InterPro" id="IPR001878">
    <property type="entry name" value="Znf_CCHC"/>
</dbReference>
<dbReference type="Pfam" id="PF00078">
    <property type="entry name" value="RVT_1"/>
    <property type="match status" value="1"/>
</dbReference>
<dbReference type="FunFam" id="3.30.70.270:FF:000020">
    <property type="entry name" value="Transposon Tf2-6 polyprotein-like Protein"/>
    <property type="match status" value="1"/>
</dbReference>
<dbReference type="CDD" id="cd09274">
    <property type="entry name" value="RNase_HI_RT_Ty3"/>
    <property type="match status" value="1"/>
</dbReference>
<keyword evidence="8" id="KW-0695">RNA-directed DNA polymerase</keyword>
<dbReference type="Gene3D" id="3.10.20.370">
    <property type="match status" value="1"/>
</dbReference>
<evidence type="ECO:0000313" key="14">
    <source>
        <dbReference type="EMBL" id="CAF1431037.1"/>
    </source>
</evidence>
<keyword evidence="9" id="KW-0863">Zinc-finger</keyword>
<dbReference type="Pfam" id="PF08284">
    <property type="entry name" value="RVP_2"/>
    <property type="match status" value="1"/>
</dbReference>
<dbReference type="SUPFAM" id="SSF50630">
    <property type="entry name" value="Acid proteases"/>
    <property type="match status" value="1"/>
</dbReference>
<feature type="domain" description="Integrase catalytic" evidence="13">
    <location>
        <begin position="914"/>
        <end position="1150"/>
    </location>
</feature>